<reference evidence="3 4" key="1">
    <citation type="submission" date="2021-11" db="EMBL/GenBank/DDBJ databases">
        <title>Seasonal and diel survey of microbial diversity of the Tyrrhenian coast.</title>
        <authorList>
            <person name="Gattoni G."/>
            <person name="Corral P."/>
        </authorList>
    </citation>
    <scope>NUCLEOTIDE SEQUENCE [LARGE SCALE GENOMIC DNA]</scope>
    <source>
        <strain evidence="3 4">Mr9</strain>
    </source>
</reference>
<proteinExistence type="predicted"/>
<evidence type="ECO:0000313" key="3">
    <source>
        <dbReference type="EMBL" id="MCC4213750.1"/>
    </source>
</evidence>
<dbReference type="InterPro" id="IPR050138">
    <property type="entry name" value="DHOase/Allantoinase_Hydrolase"/>
</dbReference>
<dbReference type="EMBL" id="JAJGMW010000018">
    <property type="protein sequence ID" value="MCC4213750.1"/>
    <property type="molecule type" value="Genomic_DNA"/>
</dbReference>
<feature type="domain" description="Dihydroorotase catalytic" evidence="2">
    <location>
        <begin position="57"/>
        <end position="237"/>
    </location>
</feature>
<dbReference type="SUPFAM" id="SSF51338">
    <property type="entry name" value="Composite domain of metallo-dependent hydrolases"/>
    <property type="match status" value="1"/>
</dbReference>
<dbReference type="Proteomes" id="UP001197770">
    <property type="component" value="Unassembled WGS sequence"/>
</dbReference>
<dbReference type="InterPro" id="IPR032466">
    <property type="entry name" value="Metal_Hydrolase"/>
</dbReference>
<dbReference type="InterPro" id="IPR004722">
    <property type="entry name" value="DHOase"/>
</dbReference>
<accession>A0ABS8GUR4</accession>
<dbReference type="CDD" id="cd01317">
    <property type="entry name" value="DHOase_IIa"/>
    <property type="match status" value="1"/>
</dbReference>
<keyword evidence="1" id="KW-0665">Pyrimidine biosynthesis</keyword>
<keyword evidence="4" id="KW-1185">Reference proteome</keyword>
<name>A0ABS8GUR4_9FLAO</name>
<gene>
    <name evidence="3" type="ORF">LLW17_13540</name>
</gene>
<dbReference type="InterPro" id="IPR011059">
    <property type="entry name" value="Metal-dep_hydrolase_composite"/>
</dbReference>
<dbReference type="PANTHER" id="PTHR43668">
    <property type="entry name" value="ALLANTOINASE"/>
    <property type="match status" value="1"/>
</dbReference>
<dbReference type="Gene3D" id="3.20.20.140">
    <property type="entry name" value="Metal-dependent hydrolases"/>
    <property type="match status" value="1"/>
</dbReference>
<dbReference type="InterPro" id="IPR024403">
    <property type="entry name" value="DHOase_cat"/>
</dbReference>
<dbReference type="PANTHER" id="PTHR43668:SF2">
    <property type="entry name" value="ALLANTOINASE"/>
    <property type="match status" value="1"/>
</dbReference>
<comment type="caution">
    <text evidence="3">The sequence shown here is derived from an EMBL/GenBank/DDBJ whole genome shotgun (WGS) entry which is preliminary data.</text>
</comment>
<organism evidence="3 4">
    <name type="scientific">Leeuwenhoekiella parthenopeia</name>
    <dbReference type="NCBI Taxonomy" id="2890320"/>
    <lineage>
        <taxon>Bacteria</taxon>
        <taxon>Pseudomonadati</taxon>
        <taxon>Bacteroidota</taxon>
        <taxon>Flavobacteriia</taxon>
        <taxon>Flavobacteriales</taxon>
        <taxon>Flavobacteriaceae</taxon>
        <taxon>Leeuwenhoekiella</taxon>
    </lineage>
</organism>
<evidence type="ECO:0000259" key="2">
    <source>
        <dbReference type="Pfam" id="PF12890"/>
    </source>
</evidence>
<dbReference type="SUPFAM" id="SSF51556">
    <property type="entry name" value="Metallo-dependent hydrolases"/>
    <property type="match status" value="1"/>
</dbReference>
<dbReference type="Pfam" id="PF12890">
    <property type="entry name" value="DHOase"/>
    <property type="match status" value="1"/>
</dbReference>
<sequence length="417" mass="45029">MNARIVQAKLIDDNHSLNGKLVDLRIENGVLTEIAESLSAKKDEEIIELKDLHVSAGWFDSSVSMGEPGYEERETLKNGLQVAAKSGFTGIAVNPNTKPVADDSAVINFLKTKSSGHAVDLYPIGALTQNGAGIDLAELYDMQQAGAVAFGDYQHAIKNPNLLKLALQYTQGFDGLVLSFPQENDLVINGMANEGETAIQLGLKGIPALAEHLQITRDLYLLEYAGGKLHIPTISTAQSVALVKAAKEKGLDVTCSVAITNLFYTDAALHDFDTRYKVLPPLRTEEDRKALVAGLEDGTIDMVTSDHNPLDIELKKLEFDHAKFGTIAQEATLGALLQLVSAEVAVKALTKGRERFTGVRTQVRTGETANLTLFTTEGTNTFTKEQIRSKSKNAAFLGAELRGSVYGIIANNQFIAS</sequence>
<dbReference type="Gene3D" id="2.30.40.10">
    <property type="entry name" value="Urease, subunit C, domain 1"/>
    <property type="match status" value="1"/>
</dbReference>
<dbReference type="RefSeq" id="WP_228230825.1">
    <property type="nucleotide sequence ID" value="NZ_JAJGMW010000018.1"/>
</dbReference>
<evidence type="ECO:0000313" key="4">
    <source>
        <dbReference type="Proteomes" id="UP001197770"/>
    </source>
</evidence>
<evidence type="ECO:0000256" key="1">
    <source>
        <dbReference type="ARBA" id="ARBA00022975"/>
    </source>
</evidence>
<protein>
    <submittedName>
        <fullName evidence="3">Dihydroorotase</fullName>
    </submittedName>
</protein>